<dbReference type="RefSeq" id="WP_275033994.1">
    <property type="nucleotide sequence ID" value="NZ_CP118615.1"/>
</dbReference>
<evidence type="ECO:0008006" key="4">
    <source>
        <dbReference type="Google" id="ProtNLM"/>
    </source>
</evidence>
<feature type="transmembrane region" description="Helical" evidence="1">
    <location>
        <begin position="190"/>
        <end position="211"/>
    </location>
</feature>
<feature type="transmembrane region" description="Helical" evidence="1">
    <location>
        <begin position="223"/>
        <end position="242"/>
    </location>
</feature>
<evidence type="ECO:0000313" key="3">
    <source>
        <dbReference type="Proteomes" id="UP001219605"/>
    </source>
</evidence>
<protein>
    <recommendedName>
        <fullName evidence="4">Integral membrane protein</fullName>
    </recommendedName>
</protein>
<proteinExistence type="predicted"/>
<organism evidence="2 3">
    <name type="scientific">Micromonospora cathayae</name>
    <dbReference type="NCBI Taxonomy" id="3028804"/>
    <lineage>
        <taxon>Bacteria</taxon>
        <taxon>Bacillati</taxon>
        <taxon>Actinomycetota</taxon>
        <taxon>Actinomycetes</taxon>
        <taxon>Micromonosporales</taxon>
        <taxon>Micromonosporaceae</taxon>
        <taxon>Micromonospora</taxon>
    </lineage>
</organism>
<sequence>MTGTALTSTTWRTLRRLLRALLVGTAVTVAGCLAVFLGVHRAADAVATQSVPSILAVHDTQVALRAAHGAALDGFSDGTRLLGGPGEEYQNQIASAGQHLARVAEANAAGAEGSRDIQVVEALLVTYTGLVSRADVGLRDDPANPVGTAALWDAASLLTEILVRLDRLREAQVAAFDEQTNRVWTRPVTALVWLLPVLVLAGLLVVAQTYLRRRFRRRLNAPLLLATFFVVVMGAATASSLWSADRLADVRSEIATVERARSAHLTTLAALDAGRLAGQLTAACEPLGGCRHTVDRVAPDGVPSGRESEQVTDARRATAAELDRTARLGGQDATDRATAAATSFAGEFLIPVAALCVAVTVLLGFQPRLDEYRYHER</sequence>
<feature type="transmembrane region" description="Helical" evidence="1">
    <location>
        <begin position="348"/>
        <end position="365"/>
    </location>
</feature>
<name>A0ABY7ZWA5_9ACTN</name>
<gene>
    <name evidence="2" type="ORF">PVK37_12200</name>
</gene>
<dbReference type="Proteomes" id="UP001219605">
    <property type="component" value="Chromosome"/>
</dbReference>
<feature type="transmembrane region" description="Helical" evidence="1">
    <location>
        <begin position="20"/>
        <end position="39"/>
    </location>
</feature>
<keyword evidence="1" id="KW-0472">Membrane</keyword>
<reference evidence="2 3" key="1">
    <citation type="submission" date="2023-02" db="EMBL/GenBank/DDBJ databases">
        <authorList>
            <person name="Mo P."/>
        </authorList>
    </citation>
    <scope>NUCLEOTIDE SEQUENCE [LARGE SCALE GENOMIC DNA]</scope>
    <source>
        <strain evidence="2 3">HUAS 3</strain>
    </source>
</reference>
<accession>A0ABY7ZWA5</accession>
<evidence type="ECO:0000256" key="1">
    <source>
        <dbReference type="SAM" id="Phobius"/>
    </source>
</evidence>
<evidence type="ECO:0000313" key="2">
    <source>
        <dbReference type="EMBL" id="WDZ87106.1"/>
    </source>
</evidence>
<dbReference type="EMBL" id="CP118615">
    <property type="protein sequence ID" value="WDZ87106.1"/>
    <property type="molecule type" value="Genomic_DNA"/>
</dbReference>
<keyword evidence="1" id="KW-1133">Transmembrane helix</keyword>
<keyword evidence="1" id="KW-0812">Transmembrane</keyword>
<keyword evidence="3" id="KW-1185">Reference proteome</keyword>